<dbReference type="GO" id="GO:0004124">
    <property type="term" value="F:cysteine synthase activity"/>
    <property type="evidence" value="ECO:0007669"/>
    <property type="project" value="UniProtKB-EC"/>
</dbReference>
<dbReference type="InterPro" id="IPR050214">
    <property type="entry name" value="Cys_Synth/Cystath_Beta-Synth"/>
</dbReference>
<keyword evidence="2" id="KW-0663">Pyridoxal phosphate</keyword>
<proteinExistence type="predicted"/>
<dbReference type="InterPro" id="IPR001926">
    <property type="entry name" value="TrpB-like_PALP"/>
</dbReference>
<gene>
    <name evidence="4" type="ORF">ABIC20_003568</name>
</gene>
<keyword evidence="4" id="KW-0808">Transferase</keyword>
<evidence type="ECO:0000313" key="4">
    <source>
        <dbReference type="EMBL" id="MET3866259.1"/>
    </source>
</evidence>
<feature type="domain" description="Tryptophan synthase beta chain-like PALP" evidence="3">
    <location>
        <begin position="21"/>
        <end position="316"/>
    </location>
</feature>
<dbReference type="InterPro" id="IPR036052">
    <property type="entry name" value="TrpB-like_PALP_sf"/>
</dbReference>
<comment type="caution">
    <text evidence="4">The sequence shown here is derived from an EMBL/GenBank/DDBJ whole genome shotgun (WGS) entry which is preliminary data.</text>
</comment>
<organism evidence="4 5">
    <name type="scientific">Methylobacterium radiotolerans</name>
    <dbReference type="NCBI Taxonomy" id="31998"/>
    <lineage>
        <taxon>Bacteria</taxon>
        <taxon>Pseudomonadati</taxon>
        <taxon>Pseudomonadota</taxon>
        <taxon>Alphaproteobacteria</taxon>
        <taxon>Hyphomicrobiales</taxon>
        <taxon>Methylobacteriaceae</taxon>
        <taxon>Methylobacterium</taxon>
    </lineage>
</organism>
<sequence length="321" mass="33310">MRPTSLSPSPSTARIKPSALDLIGHTPLIALDRIHRGPGRILAKAEFMQPGGSVKDRAARAIVLAAREDGRLAPGAPVVEMTSGNMGAGLAVACAALGHPLVVTMSAGNSPQRARMLEALGAEVILVPQIDGAAGQVTGADVDAAADAAARIAEDRGGYYVNQFHAPECMRAHRETTGPEIWEQSSGQVDAWVAAVGTGATFLGVAAALRERNPHVICAAVEPEGCRPLAGLSVTKHRHLIQGTSYGSIPPHWNGDLMDLSIPVTDEEVERWRRGLATQEGLHVGYSAAANVAAAAALLSSGRLPADAIAVTVLCDTGLKY</sequence>
<dbReference type="RefSeq" id="WP_012320945.1">
    <property type="nucleotide sequence ID" value="NZ_BJXP01000050.1"/>
</dbReference>
<evidence type="ECO:0000256" key="2">
    <source>
        <dbReference type="ARBA" id="ARBA00022898"/>
    </source>
</evidence>
<dbReference type="EC" id="2.5.1.47" evidence="4"/>
<reference evidence="4 5" key="1">
    <citation type="submission" date="2024-06" db="EMBL/GenBank/DDBJ databases">
        <title>Genomics of switchgrass bacterial isolates.</title>
        <authorList>
            <person name="Shade A."/>
        </authorList>
    </citation>
    <scope>NUCLEOTIDE SEQUENCE [LARGE SCALE GENOMIC DNA]</scope>
    <source>
        <strain evidence="4 5">PvP084</strain>
    </source>
</reference>
<dbReference type="CDD" id="cd01561">
    <property type="entry name" value="CBS_like"/>
    <property type="match status" value="1"/>
</dbReference>
<keyword evidence="5" id="KW-1185">Reference proteome</keyword>
<protein>
    <submittedName>
        <fullName evidence="4">Cysteine synthase A</fullName>
        <ecNumber evidence="4">2.5.1.47</ecNumber>
    </submittedName>
</protein>
<accession>A0ABV2NIC6</accession>
<dbReference type="Pfam" id="PF00291">
    <property type="entry name" value="PALP"/>
    <property type="match status" value="1"/>
</dbReference>
<dbReference type="PANTHER" id="PTHR10314">
    <property type="entry name" value="CYSTATHIONINE BETA-SYNTHASE"/>
    <property type="match status" value="1"/>
</dbReference>
<dbReference type="EMBL" id="JBEPNW010000002">
    <property type="protein sequence ID" value="MET3866259.1"/>
    <property type="molecule type" value="Genomic_DNA"/>
</dbReference>
<dbReference type="SUPFAM" id="SSF53686">
    <property type="entry name" value="Tryptophan synthase beta subunit-like PLP-dependent enzymes"/>
    <property type="match status" value="1"/>
</dbReference>
<comment type="cofactor">
    <cofactor evidence="1">
        <name>pyridoxal 5'-phosphate</name>
        <dbReference type="ChEBI" id="CHEBI:597326"/>
    </cofactor>
</comment>
<dbReference type="PROSITE" id="PS00901">
    <property type="entry name" value="CYS_SYNTHASE"/>
    <property type="match status" value="1"/>
</dbReference>
<dbReference type="Gene3D" id="3.40.50.1100">
    <property type="match status" value="2"/>
</dbReference>
<dbReference type="InterPro" id="IPR001216">
    <property type="entry name" value="P-phosphate_BS"/>
</dbReference>
<evidence type="ECO:0000256" key="1">
    <source>
        <dbReference type="ARBA" id="ARBA00001933"/>
    </source>
</evidence>
<dbReference type="Proteomes" id="UP001549119">
    <property type="component" value="Unassembled WGS sequence"/>
</dbReference>
<name>A0ABV2NIC6_9HYPH</name>
<evidence type="ECO:0000259" key="3">
    <source>
        <dbReference type="Pfam" id="PF00291"/>
    </source>
</evidence>
<dbReference type="GeneID" id="6140073"/>
<evidence type="ECO:0000313" key="5">
    <source>
        <dbReference type="Proteomes" id="UP001549119"/>
    </source>
</evidence>